<evidence type="ECO:0000256" key="3">
    <source>
        <dbReference type="ARBA" id="ARBA00022840"/>
    </source>
</evidence>
<proteinExistence type="inferred from homology"/>
<evidence type="ECO:0000256" key="2">
    <source>
        <dbReference type="ARBA" id="ARBA00022801"/>
    </source>
</evidence>
<dbReference type="PANTHER" id="PTHR24031">
    <property type="entry name" value="RNA HELICASE"/>
    <property type="match status" value="1"/>
</dbReference>
<dbReference type="GO" id="GO:0005524">
    <property type="term" value="F:ATP binding"/>
    <property type="evidence" value="ECO:0007669"/>
    <property type="project" value="UniProtKB-UniRule"/>
</dbReference>
<dbReference type="GO" id="GO:0003723">
    <property type="term" value="F:RNA binding"/>
    <property type="evidence" value="ECO:0007669"/>
    <property type="project" value="UniProtKB-UniRule"/>
</dbReference>
<dbReference type="InterPro" id="IPR027417">
    <property type="entry name" value="P-loop_NTPase"/>
</dbReference>
<dbReference type="GO" id="GO:0016787">
    <property type="term" value="F:hydrolase activity"/>
    <property type="evidence" value="ECO:0007669"/>
    <property type="project" value="UniProtKB-KW"/>
</dbReference>
<accession>A0A1I7WJF2</accession>
<dbReference type="SUPFAM" id="SSF52540">
    <property type="entry name" value="P-loop containing nucleoside triphosphate hydrolases"/>
    <property type="match status" value="1"/>
</dbReference>
<dbReference type="Gene3D" id="3.40.50.300">
    <property type="entry name" value="P-loop containing nucleotide triphosphate hydrolases"/>
    <property type="match status" value="1"/>
</dbReference>
<comment type="similarity">
    <text evidence="4">Belongs to the DEAD box helicase family.</text>
</comment>
<dbReference type="AlphaFoldDB" id="A0A1I7WJF2"/>
<evidence type="ECO:0000313" key="5">
    <source>
        <dbReference type="Proteomes" id="UP000095283"/>
    </source>
</evidence>
<keyword evidence="5" id="KW-1185">Reference proteome</keyword>
<evidence type="ECO:0000256" key="4">
    <source>
        <dbReference type="RuleBase" id="RU365068"/>
    </source>
</evidence>
<keyword evidence="3 4" id="KW-0067">ATP-binding</keyword>
<evidence type="ECO:0000313" key="6">
    <source>
        <dbReference type="WBParaSite" id="Hba_05145"/>
    </source>
</evidence>
<dbReference type="EC" id="3.6.4.13" evidence="4"/>
<keyword evidence="4" id="KW-0347">Helicase</keyword>
<reference evidence="6" key="1">
    <citation type="submission" date="2016-11" db="UniProtKB">
        <authorList>
            <consortium name="WormBaseParasite"/>
        </authorList>
    </citation>
    <scope>IDENTIFICATION</scope>
</reference>
<name>A0A1I7WJF2_HETBA</name>
<keyword evidence="1 4" id="KW-0547">Nucleotide-binding</keyword>
<dbReference type="WBParaSite" id="Hba_05145">
    <property type="protein sequence ID" value="Hba_05145"/>
    <property type="gene ID" value="Hba_05145"/>
</dbReference>
<dbReference type="Proteomes" id="UP000095283">
    <property type="component" value="Unplaced"/>
</dbReference>
<comment type="catalytic activity">
    <reaction evidence="4">
        <text>ATP + H2O = ADP + phosphate + H(+)</text>
        <dbReference type="Rhea" id="RHEA:13065"/>
        <dbReference type="ChEBI" id="CHEBI:15377"/>
        <dbReference type="ChEBI" id="CHEBI:15378"/>
        <dbReference type="ChEBI" id="CHEBI:30616"/>
        <dbReference type="ChEBI" id="CHEBI:43474"/>
        <dbReference type="ChEBI" id="CHEBI:456216"/>
        <dbReference type="EC" id="3.6.4.13"/>
    </reaction>
</comment>
<dbReference type="GO" id="GO:0003724">
    <property type="term" value="F:RNA helicase activity"/>
    <property type="evidence" value="ECO:0007669"/>
    <property type="project" value="UniProtKB-EC"/>
</dbReference>
<keyword evidence="4" id="KW-0694">RNA-binding</keyword>
<organism evidence="5 6">
    <name type="scientific">Heterorhabditis bacteriophora</name>
    <name type="common">Entomopathogenic nematode worm</name>
    <dbReference type="NCBI Taxonomy" id="37862"/>
    <lineage>
        <taxon>Eukaryota</taxon>
        <taxon>Metazoa</taxon>
        <taxon>Ecdysozoa</taxon>
        <taxon>Nematoda</taxon>
        <taxon>Chromadorea</taxon>
        <taxon>Rhabditida</taxon>
        <taxon>Rhabditina</taxon>
        <taxon>Rhabditomorpha</taxon>
        <taxon>Strongyloidea</taxon>
        <taxon>Heterorhabditidae</taxon>
        <taxon>Heterorhabditis</taxon>
    </lineage>
</organism>
<protein>
    <recommendedName>
        <fullName evidence="4">ATP-dependent RNA helicase</fullName>
        <ecNumber evidence="4">3.6.4.13</ecNumber>
    </recommendedName>
</protein>
<comment type="function">
    <text evidence="4">RNA helicase.</text>
</comment>
<sequence>MLSTDIMSRGIDIEDIDWVIHWFVHRAGRTARCGREGNALIVLTPQQIAYVGFVSKHEMVNEFLLDSLKNFLVSMAFIFAKKEKKSIKGKAKNARDTFDIEVET</sequence>
<keyword evidence="2 4" id="KW-0378">Hydrolase</keyword>
<evidence type="ECO:0000256" key="1">
    <source>
        <dbReference type="ARBA" id="ARBA00022741"/>
    </source>
</evidence>
<comment type="domain">
    <text evidence="4">The Q motif is unique to and characteristic of the DEAD box family of RNA helicases and controls ATP binding and hydrolysis.</text>
</comment>